<evidence type="ECO:0000313" key="4">
    <source>
        <dbReference type="EMBL" id="GEO18800.1"/>
    </source>
</evidence>
<dbReference type="RefSeq" id="WP_246690558.1">
    <property type="nucleotide sequence ID" value="NZ_BJYU01000247.1"/>
</dbReference>
<dbReference type="PANTHER" id="PTHR33055">
    <property type="entry name" value="TRANSPOSASE FOR INSERTION SEQUENCE ELEMENT IS1111A"/>
    <property type="match status" value="1"/>
</dbReference>
<feature type="domain" description="Transposase IS110-like N-terminal" evidence="2">
    <location>
        <begin position="2"/>
        <end position="96"/>
    </location>
</feature>
<organism evidence="4 5">
    <name type="scientific">Microvirga aerophila</name>
    <dbReference type="NCBI Taxonomy" id="670291"/>
    <lineage>
        <taxon>Bacteria</taxon>
        <taxon>Pseudomonadati</taxon>
        <taxon>Pseudomonadota</taxon>
        <taxon>Alphaproteobacteria</taxon>
        <taxon>Hyphomicrobiales</taxon>
        <taxon>Methylobacteriaceae</taxon>
        <taxon>Microvirga</taxon>
    </lineage>
</organism>
<dbReference type="EMBL" id="BJYU01000247">
    <property type="protein sequence ID" value="GEO18800.1"/>
    <property type="molecule type" value="Genomic_DNA"/>
</dbReference>
<proteinExistence type="predicted"/>
<feature type="coiled-coil region" evidence="1">
    <location>
        <begin position="66"/>
        <end position="93"/>
    </location>
</feature>
<dbReference type="GO" id="GO:0004803">
    <property type="term" value="F:transposase activity"/>
    <property type="evidence" value="ECO:0007669"/>
    <property type="project" value="InterPro"/>
</dbReference>
<dbReference type="GO" id="GO:0003677">
    <property type="term" value="F:DNA binding"/>
    <property type="evidence" value="ECO:0007669"/>
    <property type="project" value="InterPro"/>
</dbReference>
<dbReference type="Proteomes" id="UP000321085">
    <property type="component" value="Unassembled WGS sequence"/>
</dbReference>
<evidence type="ECO:0000256" key="1">
    <source>
        <dbReference type="SAM" id="Coils"/>
    </source>
</evidence>
<dbReference type="Pfam" id="PF02371">
    <property type="entry name" value="Transposase_20"/>
    <property type="match status" value="1"/>
</dbReference>
<protein>
    <submittedName>
        <fullName evidence="4">IS110 family transposase</fullName>
    </submittedName>
</protein>
<sequence>MVEALLERGFGVHAINPKQLDRFRDRHTVAGAKDDRRDARVLADALRTDPHCFRHLSVVDPRLIELREWSRMVEELQQERTRLANRIRQQLWRYYPQVLELGDDIVADWLLDLWHLAPTPAAAARLRSASVSRKLTGHRIRRLTADEVLAVLRQPAVTVAPGTAEAAVAHIRMLAARVRLVNCQLKETSGQLDELCEQIASPGQEANPDARPGDAAILRSLPGVGRMVLATLLSEASDPLSRRDHQALRNLCGVAPVTRRSGKRCVVSMRRAAHVRLRLALYHWSRVAIQHDSASRSRYTQLRARGHSHPRSLRSVADRLLNVACAMLRDGTLFNPEGARKLPSTA</sequence>
<dbReference type="InterPro" id="IPR047650">
    <property type="entry name" value="Transpos_IS110"/>
</dbReference>
<evidence type="ECO:0000259" key="2">
    <source>
        <dbReference type="Pfam" id="PF01548"/>
    </source>
</evidence>
<accession>A0A512C3M0</accession>
<comment type="caution">
    <text evidence="4">The sequence shown here is derived from an EMBL/GenBank/DDBJ whole genome shotgun (WGS) entry which is preliminary data.</text>
</comment>
<dbReference type="PANTHER" id="PTHR33055:SF3">
    <property type="entry name" value="PUTATIVE TRANSPOSASE FOR IS117-RELATED"/>
    <property type="match status" value="1"/>
</dbReference>
<dbReference type="Pfam" id="PF01548">
    <property type="entry name" value="DEDD_Tnp_IS110"/>
    <property type="match status" value="1"/>
</dbReference>
<keyword evidence="5" id="KW-1185">Reference proteome</keyword>
<dbReference type="InterPro" id="IPR003346">
    <property type="entry name" value="Transposase_20"/>
</dbReference>
<evidence type="ECO:0000259" key="3">
    <source>
        <dbReference type="Pfam" id="PF02371"/>
    </source>
</evidence>
<keyword evidence="1" id="KW-0175">Coiled coil</keyword>
<dbReference type="InterPro" id="IPR002525">
    <property type="entry name" value="Transp_IS110-like_N"/>
</dbReference>
<gene>
    <name evidence="4" type="ORF">MAE02_64960</name>
</gene>
<evidence type="ECO:0000313" key="5">
    <source>
        <dbReference type="Proteomes" id="UP000321085"/>
    </source>
</evidence>
<dbReference type="GO" id="GO:0006313">
    <property type="term" value="P:DNA transposition"/>
    <property type="evidence" value="ECO:0007669"/>
    <property type="project" value="InterPro"/>
</dbReference>
<dbReference type="AlphaFoldDB" id="A0A512C3M0"/>
<name>A0A512C3M0_9HYPH</name>
<feature type="domain" description="Transposase IS116/IS110/IS902 C-terminal" evidence="3">
    <location>
        <begin position="216"/>
        <end position="299"/>
    </location>
</feature>
<reference evidence="4 5" key="1">
    <citation type="submission" date="2019-07" db="EMBL/GenBank/DDBJ databases">
        <title>Whole genome shotgun sequence of Microvirga aerophila NBRC 106136.</title>
        <authorList>
            <person name="Hosoyama A."/>
            <person name="Uohara A."/>
            <person name="Ohji S."/>
            <person name="Ichikawa N."/>
        </authorList>
    </citation>
    <scope>NUCLEOTIDE SEQUENCE [LARGE SCALE GENOMIC DNA]</scope>
    <source>
        <strain evidence="4 5">NBRC 106136</strain>
    </source>
</reference>